<feature type="compositionally biased region" description="Polar residues" evidence="1">
    <location>
        <begin position="139"/>
        <end position="157"/>
    </location>
</feature>
<feature type="region of interest" description="Disordered" evidence="1">
    <location>
        <begin position="202"/>
        <end position="223"/>
    </location>
</feature>
<dbReference type="KEGG" id="fcy:FRACYDRAFT_247391"/>
<evidence type="ECO:0000256" key="2">
    <source>
        <dbReference type="SAM" id="Phobius"/>
    </source>
</evidence>
<feature type="compositionally biased region" description="Low complexity" evidence="1">
    <location>
        <begin position="204"/>
        <end position="218"/>
    </location>
</feature>
<keyword evidence="4" id="KW-1185">Reference proteome</keyword>
<proteinExistence type="predicted"/>
<feature type="region of interest" description="Disordered" evidence="1">
    <location>
        <begin position="247"/>
        <end position="270"/>
    </location>
</feature>
<gene>
    <name evidence="3" type="ORF">FRACYDRAFT_247391</name>
</gene>
<dbReference type="Proteomes" id="UP000095751">
    <property type="component" value="Unassembled WGS sequence"/>
</dbReference>
<feature type="compositionally biased region" description="Low complexity" evidence="1">
    <location>
        <begin position="158"/>
        <end position="168"/>
    </location>
</feature>
<dbReference type="InParanoid" id="A0A1E7EWE7"/>
<feature type="region of interest" description="Disordered" evidence="1">
    <location>
        <begin position="129"/>
        <end position="173"/>
    </location>
</feature>
<evidence type="ECO:0000313" key="3">
    <source>
        <dbReference type="EMBL" id="OEU10358.1"/>
    </source>
</evidence>
<keyword evidence="2" id="KW-0812">Transmembrane</keyword>
<keyword evidence="2" id="KW-1133">Transmembrane helix</keyword>
<keyword evidence="2" id="KW-0472">Membrane</keyword>
<evidence type="ECO:0000256" key="1">
    <source>
        <dbReference type="SAM" id="MobiDB-lite"/>
    </source>
</evidence>
<dbReference type="EMBL" id="KV784372">
    <property type="protein sequence ID" value="OEU10358.1"/>
    <property type="molecule type" value="Genomic_DNA"/>
</dbReference>
<reference evidence="3 4" key="1">
    <citation type="submission" date="2016-09" db="EMBL/GenBank/DDBJ databases">
        <title>Extensive genetic diversity and differential bi-allelic expression allows diatom success in the polar Southern Ocean.</title>
        <authorList>
            <consortium name="DOE Joint Genome Institute"/>
            <person name="Mock T."/>
            <person name="Otillar R.P."/>
            <person name="Strauss J."/>
            <person name="Dupont C."/>
            <person name="Frickenhaus S."/>
            <person name="Maumus F."/>
            <person name="Mcmullan M."/>
            <person name="Sanges R."/>
            <person name="Schmutz J."/>
            <person name="Toseland A."/>
            <person name="Valas R."/>
            <person name="Veluchamy A."/>
            <person name="Ward B.J."/>
            <person name="Allen A."/>
            <person name="Barry K."/>
            <person name="Falciatore A."/>
            <person name="Ferrante M."/>
            <person name="Fortunato A.E."/>
            <person name="Gloeckner G."/>
            <person name="Gruber A."/>
            <person name="Hipkin R."/>
            <person name="Janech M."/>
            <person name="Kroth P."/>
            <person name="Leese F."/>
            <person name="Lindquist E."/>
            <person name="Lyon B.R."/>
            <person name="Martin J."/>
            <person name="Mayer C."/>
            <person name="Parker M."/>
            <person name="Quesneville H."/>
            <person name="Raymond J."/>
            <person name="Uhlig C."/>
            <person name="Valentin K.U."/>
            <person name="Worden A.Z."/>
            <person name="Armbrust E.V."/>
            <person name="Bowler C."/>
            <person name="Green B."/>
            <person name="Moulton V."/>
            <person name="Van Oosterhout C."/>
            <person name="Grigoriev I."/>
        </authorList>
    </citation>
    <scope>NUCLEOTIDE SEQUENCE [LARGE SCALE GENOMIC DNA]</scope>
    <source>
        <strain evidence="3 4">CCMP1102</strain>
    </source>
</reference>
<accession>A0A1E7EWE7</accession>
<name>A0A1E7EWE7_9STRA</name>
<protein>
    <submittedName>
        <fullName evidence="3">Uncharacterized protein</fullName>
    </submittedName>
</protein>
<feature type="transmembrane region" description="Helical" evidence="2">
    <location>
        <begin position="38"/>
        <end position="55"/>
    </location>
</feature>
<organism evidence="3 4">
    <name type="scientific">Fragilariopsis cylindrus CCMP1102</name>
    <dbReference type="NCBI Taxonomy" id="635003"/>
    <lineage>
        <taxon>Eukaryota</taxon>
        <taxon>Sar</taxon>
        <taxon>Stramenopiles</taxon>
        <taxon>Ochrophyta</taxon>
        <taxon>Bacillariophyta</taxon>
        <taxon>Bacillariophyceae</taxon>
        <taxon>Bacillariophycidae</taxon>
        <taxon>Bacillariales</taxon>
        <taxon>Bacillariaceae</taxon>
        <taxon>Fragilariopsis</taxon>
    </lineage>
</organism>
<feature type="region of interest" description="Disordered" evidence="1">
    <location>
        <begin position="105"/>
        <end position="124"/>
    </location>
</feature>
<feature type="compositionally biased region" description="Low complexity" evidence="1">
    <location>
        <begin position="253"/>
        <end position="266"/>
    </location>
</feature>
<sequence length="297" mass="33677">MASRIEKDEPVCVTQGKTDHMAIYSGDIRQSDSDYLEFALWIVVPLCFFIVFELCKCCCCRRRHNVTSDNDTNKRRFGRKCQRLFEVDDFEDQLLHESLLRSTPSQCRAAPTTPRGGGVTIDMTKNTIREIPREGRQQPVPSRDSNSSRYRVINTNRSSNFPPSSTNSTPPPPIISKEQARANAMIFAKRDKQRLEETRGTIHTGRNNRPSSTNNTTPVVSKQQARKNAKIFAKRDQQRLQEVRGTSNNLGRSTTGISTGTIPSSSMNSKILKREQARANALKFAKRDKKRLDDAKK</sequence>
<dbReference type="AlphaFoldDB" id="A0A1E7EWE7"/>
<evidence type="ECO:0000313" key="4">
    <source>
        <dbReference type="Proteomes" id="UP000095751"/>
    </source>
</evidence>